<comment type="caution">
    <text evidence="1">The sequence shown here is derived from an EMBL/GenBank/DDBJ whole genome shotgun (WGS) entry which is preliminary data.</text>
</comment>
<dbReference type="PANTHER" id="PTHR28181">
    <property type="entry name" value="UPF0655 PROTEIN YCR015C"/>
    <property type="match status" value="1"/>
</dbReference>
<dbReference type="InterPro" id="IPR036412">
    <property type="entry name" value="HAD-like_sf"/>
</dbReference>
<proteinExistence type="predicted"/>
<dbReference type="EMBL" id="ONZQ02000001">
    <property type="protein sequence ID" value="SPN96858.1"/>
    <property type="molecule type" value="Genomic_DNA"/>
</dbReference>
<dbReference type="Pfam" id="PF12710">
    <property type="entry name" value="HAD"/>
    <property type="match status" value="1"/>
</dbReference>
<dbReference type="InterPro" id="IPR023214">
    <property type="entry name" value="HAD_sf"/>
</dbReference>
<evidence type="ECO:0000313" key="2">
    <source>
        <dbReference type="Proteomes" id="UP001187682"/>
    </source>
</evidence>
<name>A0AAE8SQQ2_9PEZI</name>
<sequence length="282" mass="30839">MAIVLDFDGTITVDDTINVLAQSALKIHKERGRDLSGAWTNIVDLYLSGHADYKANYPVPEGRRLSNDDEIDYLRGMRDTELASAKRLEDSGIFSGISPSEFVAAGTAAQIEGKVVLRDGLPELLSLAAARGWPVYILSVNWSESFIRGVLHQHPGDNLRIISNDIHDGGRIFSPDTQTYLATTEDKMKALRYIIREVKDVPTVYFGDSTTDFECLMLSPGIVISSSGDSSLLRTLSRIGLNVPHVNDGADADKLLWAKDIAEVLQSGVLPSRLPKGAQVRT</sequence>
<keyword evidence="2" id="KW-1185">Reference proteome</keyword>
<reference evidence="1" key="1">
    <citation type="submission" date="2018-03" db="EMBL/GenBank/DDBJ databases">
        <authorList>
            <person name="Guldener U."/>
        </authorList>
    </citation>
    <scope>NUCLEOTIDE SEQUENCE</scope>
</reference>
<dbReference type="SUPFAM" id="SSF56784">
    <property type="entry name" value="HAD-like"/>
    <property type="match status" value="1"/>
</dbReference>
<dbReference type="AlphaFoldDB" id="A0AAE8SQQ2"/>
<gene>
    <name evidence="1" type="ORF">DNG_00378</name>
</gene>
<accession>A0AAE8SQQ2</accession>
<dbReference type="Gene3D" id="3.40.50.1000">
    <property type="entry name" value="HAD superfamily/HAD-like"/>
    <property type="match status" value="1"/>
</dbReference>
<dbReference type="Proteomes" id="UP001187682">
    <property type="component" value="Unassembled WGS sequence"/>
</dbReference>
<evidence type="ECO:0008006" key="3">
    <source>
        <dbReference type="Google" id="ProtNLM"/>
    </source>
</evidence>
<protein>
    <recommendedName>
        <fullName evidence="3">Haloacid dehalogenase-like hydrolase</fullName>
    </recommendedName>
</protein>
<dbReference type="InterPro" id="IPR050849">
    <property type="entry name" value="HAD-like_hydrolase_phosphatase"/>
</dbReference>
<dbReference type="PANTHER" id="PTHR28181:SF1">
    <property type="entry name" value="COLD TOLERANCE PROTEIN 1"/>
    <property type="match status" value="1"/>
</dbReference>
<evidence type="ECO:0000313" key="1">
    <source>
        <dbReference type="EMBL" id="SPN96858.1"/>
    </source>
</evidence>
<organism evidence="1 2">
    <name type="scientific">Cephalotrichum gorgonifer</name>
    <dbReference type="NCBI Taxonomy" id="2041049"/>
    <lineage>
        <taxon>Eukaryota</taxon>
        <taxon>Fungi</taxon>
        <taxon>Dikarya</taxon>
        <taxon>Ascomycota</taxon>
        <taxon>Pezizomycotina</taxon>
        <taxon>Sordariomycetes</taxon>
        <taxon>Hypocreomycetidae</taxon>
        <taxon>Microascales</taxon>
        <taxon>Microascaceae</taxon>
        <taxon>Cephalotrichum</taxon>
    </lineage>
</organism>